<reference evidence="2" key="1">
    <citation type="journal article" date="2023" name="bioRxiv">
        <title>Scaffold-level genome assemblies of two parasitoid biocontrol wasps reveal the parthenogenesis mechanism and an associated novel virus.</title>
        <authorList>
            <person name="Inwood S."/>
            <person name="Skelly J."/>
            <person name="Guhlin J."/>
            <person name="Harrop T."/>
            <person name="Goldson S."/>
            <person name="Dearden P."/>
        </authorList>
    </citation>
    <scope>NUCLEOTIDE SEQUENCE</scope>
    <source>
        <strain evidence="2">Lincoln</strain>
        <tissue evidence="2">Whole body</tissue>
    </source>
</reference>
<reference evidence="2" key="2">
    <citation type="submission" date="2023-03" db="EMBL/GenBank/DDBJ databases">
        <authorList>
            <person name="Inwood S.N."/>
            <person name="Skelly J.G."/>
            <person name="Guhlin J."/>
            <person name="Harrop T.W.R."/>
            <person name="Goldson S.G."/>
            <person name="Dearden P.K."/>
        </authorList>
    </citation>
    <scope>NUCLEOTIDE SEQUENCE</scope>
    <source>
        <strain evidence="2">Lincoln</strain>
        <tissue evidence="2">Whole body</tissue>
    </source>
</reference>
<keyword evidence="3" id="KW-1185">Reference proteome</keyword>
<proteinExistence type="predicted"/>
<comment type="caution">
    <text evidence="2">The sequence shown here is derived from an EMBL/GenBank/DDBJ whole genome shotgun (WGS) entry which is preliminary data.</text>
</comment>
<evidence type="ECO:0000313" key="3">
    <source>
        <dbReference type="Proteomes" id="UP001168972"/>
    </source>
</evidence>
<dbReference type="AlphaFoldDB" id="A0AA39KQY0"/>
<accession>A0AA39KQY0</accession>
<protein>
    <submittedName>
        <fullName evidence="2">Uncharacterized protein</fullName>
    </submittedName>
</protein>
<name>A0AA39KQY0_MICHY</name>
<sequence length="56" mass="6219">FFTKANLLRGIDQAITSIQSCDGTSDEVKKKTKTKMTKKNPEEIPDKKVEAKSFSG</sequence>
<feature type="non-terminal residue" evidence="2">
    <location>
        <position position="1"/>
    </location>
</feature>
<organism evidence="2 3">
    <name type="scientific">Microctonus hyperodae</name>
    <name type="common">Parasitoid wasp</name>
    <dbReference type="NCBI Taxonomy" id="165561"/>
    <lineage>
        <taxon>Eukaryota</taxon>
        <taxon>Metazoa</taxon>
        <taxon>Ecdysozoa</taxon>
        <taxon>Arthropoda</taxon>
        <taxon>Hexapoda</taxon>
        <taxon>Insecta</taxon>
        <taxon>Pterygota</taxon>
        <taxon>Neoptera</taxon>
        <taxon>Endopterygota</taxon>
        <taxon>Hymenoptera</taxon>
        <taxon>Apocrita</taxon>
        <taxon>Ichneumonoidea</taxon>
        <taxon>Braconidae</taxon>
        <taxon>Euphorinae</taxon>
        <taxon>Microctonus</taxon>
    </lineage>
</organism>
<evidence type="ECO:0000256" key="1">
    <source>
        <dbReference type="SAM" id="MobiDB-lite"/>
    </source>
</evidence>
<feature type="region of interest" description="Disordered" evidence="1">
    <location>
        <begin position="22"/>
        <end position="56"/>
    </location>
</feature>
<dbReference type="Proteomes" id="UP001168972">
    <property type="component" value="Unassembled WGS sequence"/>
</dbReference>
<dbReference type="EMBL" id="JAQQBR010000522">
    <property type="protein sequence ID" value="KAK0170484.1"/>
    <property type="molecule type" value="Genomic_DNA"/>
</dbReference>
<gene>
    <name evidence="2" type="ORF">PV327_011401</name>
</gene>
<evidence type="ECO:0000313" key="2">
    <source>
        <dbReference type="EMBL" id="KAK0170484.1"/>
    </source>
</evidence>
<feature type="compositionally biased region" description="Basic and acidic residues" evidence="1">
    <location>
        <begin position="39"/>
        <end position="56"/>
    </location>
</feature>